<protein>
    <submittedName>
        <fullName evidence="1">Uncharacterized protein</fullName>
    </submittedName>
</protein>
<proteinExistence type="predicted"/>
<name>A0ACB7XKY8_9ERIC</name>
<evidence type="ECO:0000313" key="2">
    <source>
        <dbReference type="Proteomes" id="UP000828048"/>
    </source>
</evidence>
<comment type="caution">
    <text evidence="1">The sequence shown here is derived from an EMBL/GenBank/DDBJ whole genome shotgun (WGS) entry which is preliminary data.</text>
</comment>
<keyword evidence="2" id="KW-1185">Reference proteome</keyword>
<dbReference type="EMBL" id="CM037160">
    <property type="protein sequence ID" value="KAH7841345.1"/>
    <property type="molecule type" value="Genomic_DNA"/>
</dbReference>
<gene>
    <name evidence="1" type="ORF">Vadar_028627</name>
</gene>
<reference evidence="1 2" key="1">
    <citation type="journal article" date="2021" name="Hortic Res">
        <title>High-quality reference genome and annotation aids understanding of berry development for evergreen blueberry (Vaccinium darrowii).</title>
        <authorList>
            <person name="Yu J."/>
            <person name="Hulse-Kemp A.M."/>
            <person name="Babiker E."/>
            <person name="Staton M."/>
        </authorList>
    </citation>
    <scope>NUCLEOTIDE SEQUENCE [LARGE SCALE GENOMIC DNA]</scope>
    <source>
        <strain evidence="2">cv. NJ 8807/NJ 8810</strain>
        <tissue evidence="1">Young leaf</tissue>
    </source>
</reference>
<organism evidence="1 2">
    <name type="scientific">Vaccinium darrowii</name>
    <dbReference type="NCBI Taxonomy" id="229202"/>
    <lineage>
        <taxon>Eukaryota</taxon>
        <taxon>Viridiplantae</taxon>
        <taxon>Streptophyta</taxon>
        <taxon>Embryophyta</taxon>
        <taxon>Tracheophyta</taxon>
        <taxon>Spermatophyta</taxon>
        <taxon>Magnoliopsida</taxon>
        <taxon>eudicotyledons</taxon>
        <taxon>Gunneridae</taxon>
        <taxon>Pentapetalae</taxon>
        <taxon>asterids</taxon>
        <taxon>Ericales</taxon>
        <taxon>Ericaceae</taxon>
        <taxon>Vaccinioideae</taxon>
        <taxon>Vaccinieae</taxon>
        <taxon>Vaccinium</taxon>
    </lineage>
</organism>
<sequence length="240" mass="26699">MNKTHVPVFGINLQTLRPRGFGPTSSSVGVVHEAYDANMLHALSACYLDPFVASSLKTWVLEVLRHYESFPNPTSAIMPPTNSTLVPLGNSTKETLVSQFVWCETLRPRGFGPISSFVSGVHEAYDANMLHALYAYYQDPSLKTWALEMLHYYESFLNPTGAIMPPTNPALTPFGNSTREATVSQSMWCEVCMVEYNTKKVLDKHKMGKKQKKNEEKMKESITPPPPADLGVSVNPLIES</sequence>
<evidence type="ECO:0000313" key="1">
    <source>
        <dbReference type="EMBL" id="KAH7841345.1"/>
    </source>
</evidence>
<dbReference type="Proteomes" id="UP000828048">
    <property type="component" value="Chromosome 10"/>
</dbReference>
<accession>A0ACB7XKY8</accession>